<dbReference type="AlphaFoldDB" id="A0A9W9F4V8"/>
<comment type="caution">
    <text evidence="1">The sequence shown here is derived from an EMBL/GenBank/DDBJ whole genome shotgun (WGS) entry which is preliminary data.</text>
</comment>
<proteinExistence type="predicted"/>
<dbReference type="Proteomes" id="UP001149165">
    <property type="component" value="Unassembled WGS sequence"/>
</dbReference>
<dbReference type="PANTHER" id="PTHR41677:SF1">
    <property type="entry name" value="FE2OG DIOXYGENASE DOMAIN-CONTAINING PROTEIN"/>
    <property type="match status" value="1"/>
</dbReference>
<dbReference type="EMBL" id="JAPQKH010000006">
    <property type="protein sequence ID" value="KAJ5093547.1"/>
    <property type="molecule type" value="Genomic_DNA"/>
</dbReference>
<reference evidence="1" key="1">
    <citation type="submission" date="2022-11" db="EMBL/GenBank/DDBJ databases">
        <authorList>
            <person name="Petersen C."/>
        </authorList>
    </citation>
    <scope>NUCLEOTIDE SEQUENCE</scope>
    <source>
        <strain evidence="1">IBT 30069</strain>
    </source>
</reference>
<accession>A0A9W9F4V8</accession>
<evidence type="ECO:0000313" key="2">
    <source>
        <dbReference type="Proteomes" id="UP001149165"/>
    </source>
</evidence>
<evidence type="ECO:0000313" key="1">
    <source>
        <dbReference type="EMBL" id="KAJ5093547.1"/>
    </source>
</evidence>
<dbReference type="PANTHER" id="PTHR41677">
    <property type="entry name" value="YALI0B19030P"/>
    <property type="match status" value="1"/>
</dbReference>
<dbReference type="OrthoDB" id="10256055at2759"/>
<keyword evidence="2" id="KW-1185">Reference proteome</keyword>
<evidence type="ECO:0008006" key="3">
    <source>
        <dbReference type="Google" id="ProtNLM"/>
    </source>
</evidence>
<protein>
    <recommendedName>
        <fullName evidence="3">Fe2OG dioxygenase domain-containing protein</fullName>
    </recommendedName>
</protein>
<name>A0A9W9F4V8_9EURO</name>
<reference evidence="1" key="2">
    <citation type="journal article" date="2023" name="IMA Fungus">
        <title>Comparative genomic study of the Penicillium genus elucidates a diverse pangenome and 15 lateral gene transfer events.</title>
        <authorList>
            <person name="Petersen C."/>
            <person name="Sorensen T."/>
            <person name="Nielsen M.R."/>
            <person name="Sondergaard T.E."/>
            <person name="Sorensen J.L."/>
            <person name="Fitzpatrick D.A."/>
            <person name="Frisvad J.C."/>
            <person name="Nielsen K.L."/>
        </authorList>
    </citation>
    <scope>NUCLEOTIDE SEQUENCE</scope>
    <source>
        <strain evidence="1">IBT 30069</strain>
    </source>
</reference>
<organism evidence="1 2">
    <name type="scientific">Penicillium angulare</name>
    <dbReference type="NCBI Taxonomy" id="116970"/>
    <lineage>
        <taxon>Eukaryota</taxon>
        <taxon>Fungi</taxon>
        <taxon>Dikarya</taxon>
        <taxon>Ascomycota</taxon>
        <taxon>Pezizomycotina</taxon>
        <taxon>Eurotiomycetes</taxon>
        <taxon>Eurotiomycetidae</taxon>
        <taxon>Eurotiales</taxon>
        <taxon>Aspergillaceae</taxon>
        <taxon>Penicillium</taxon>
    </lineage>
</organism>
<sequence>MSTSITKTAAFMPAAPSVHHISLSTERATRPNTTLPQYLLNEVNIEKKSFDPEEHLSYVPPTSITTMKDIGREGQGISTHAVSAPFQLFNEAAIKQMRAEIFSKEVLDNCRYKSQFVKDTIRGMGSARAPFICDAWNSPEVLEKISAAAGVDLIPAMDYEIAAINISVSDGTKSAEAAKEAAEEQANKDLSTFPWHYDSYPFVCVTMLSDCSEMAGGETAVKLSNGDIVKVRGPAMGTCVVMQGRYIEHAALQAFGGAERISMVTSFRAKSPHIRDDTVLAGVRPISNLSELYTQYSEYRIELFQERLKDRLKQEQRRVQSNRPFNIPSMQRFLAEQKQFIESMMEELIE</sequence>
<gene>
    <name evidence="1" type="ORF">N7456_009408</name>
</gene>